<dbReference type="AlphaFoldDB" id="C7QJP1"/>
<dbReference type="EMBL" id="CP001700">
    <property type="protein sequence ID" value="ACU71264.1"/>
    <property type="molecule type" value="Genomic_DNA"/>
</dbReference>
<keyword evidence="2" id="KW-1185">Reference proteome</keyword>
<reference evidence="1 2" key="1">
    <citation type="journal article" date="2009" name="Stand. Genomic Sci.">
        <title>Complete genome sequence of Catenulispora acidiphila type strain (ID 139908).</title>
        <authorList>
            <person name="Copeland A."/>
            <person name="Lapidus A."/>
            <person name="Glavina Del Rio T."/>
            <person name="Nolan M."/>
            <person name="Lucas S."/>
            <person name="Chen F."/>
            <person name="Tice H."/>
            <person name="Cheng J.F."/>
            <person name="Bruce D."/>
            <person name="Goodwin L."/>
            <person name="Pitluck S."/>
            <person name="Mikhailova N."/>
            <person name="Pati A."/>
            <person name="Ivanova N."/>
            <person name="Mavromatis K."/>
            <person name="Chen A."/>
            <person name="Palaniappan K."/>
            <person name="Chain P."/>
            <person name="Land M."/>
            <person name="Hauser L."/>
            <person name="Chang Y.J."/>
            <person name="Jeffries C.D."/>
            <person name="Chertkov O."/>
            <person name="Brettin T."/>
            <person name="Detter J.C."/>
            <person name="Han C."/>
            <person name="Ali Z."/>
            <person name="Tindall B.J."/>
            <person name="Goker M."/>
            <person name="Bristow J."/>
            <person name="Eisen J.A."/>
            <person name="Markowitz V."/>
            <person name="Hugenholtz P."/>
            <person name="Kyrpides N.C."/>
            <person name="Klenk H.P."/>
        </authorList>
    </citation>
    <scope>NUCLEOTIDE SEQUENCE [LARGE SCALE GENOMIC DNA]</scope>
    <source>
        <strain evidence="2">DSM 44928 / JCM 14897 / NBRC 102108 / NRRL B-24433 / ID139908</strain>
    </source>
</reference>
<accession>C7QJP1</accession>
<proteinExistence type="predicted"/>
<name>C7QJP1_CATAD</name>
<dbReference type="InParanoid" id="C7QJP1"/>
<sequence>MIADTAYIARRLQQLGDWDAALAVLGPDTDPELRAEIAVERWFFRWSGHAEAEQAVAALDQSTPAAHVLRARLAYSRLVFDRDPRPDDRAAAEAGYRDAVCDGDEPIRGWAEFHWGCLLDNVDGDADGAAPHFETALEIGLKHRDPALESIALRHLSAQREPEERIRMLRRSLNLRAALGVRPYIVAAQATLASELAEDDPERAELTELYSAAAEEMGIAWLLGGGTGKTEEFED</sequence>
<gene>
    <name evidence="1" type="ordered locus">Caci_2346</name>
</gene>
<evidence type="ECO:0000313" key="1">
    <source>
        <dbReference type="EMBL" id="ACU71264.1"/>
    </source>
</evidence>
<organism evidence="1 2">
    <name type="scientific">Catenulispora acidiphila (strain DSM 44928 / JCM 14897 / NBRC 102108 / NRRL B-24433 / ID139908)</name>
    <dbReference type="NCBI Taxonomy" id="479433"/>
    <lineage>
        <taxon>Bacteria</taxon>
        <taxon>Bacillati</taxon>
        <taxon>Actinomycetota</taxon>
        <taxon>Actinomycetes</taxon>
        <taxon>Catenulisporales</taxon>
        <taxon>Catenulisporaceae</taxon>
        <taxon>Catenulispora</taxon>
    </lineage>
</organism>
<protein>
    <recommendedName>
        <fullName evidence="3">Tetratricopeptide repeat protein</fullName>
    </recommendedName>
</protein>
<dbReference type="RefSeq" id="WP_012786557.1">
    <property type="nucleotide sequence ID" value="NC_013131.1"/>
</dbReference>
<evidence type="ECO:0000313" key="2">
    <source>
        <dbReference type="Proteomes" id="UP000000851"/>
    </source>
</evidence>
<dbReference type="eggNOG" id="ENOG5033PKP">
    <property type="taxonomic scope" value="Bacteria"/>
</dbReference>
<dbReference type="KEGG" id="cai:Caci_2346"/>
<dbReference type="Proteomes" id="UP000000851">
    <property type="component" value="Chromosome"/>
</dbReference>
<evidence type="ECO:0008006" key="3">
    <source>
        <dbReference type="Google" id="ProtNLM"/>
    </source>
</evidence>
<dbReference type="HOGENOM" id="CLU_1178534_0_0_11"/>